<feature type="region of interest" description="Disordered" evidence="2">
    <location>
        <begin position="131"/>
        <end position="193"/>
    </location>
</feature>
<keyword evidence="1" id="KW-0732">Signal</keyword>
<dbReference type="AlphaFoldDB" id="A0A4V2SQ57"/>
<proteinExistence type="inferred from homology"/>
<name>A0A4V2SQ57_RHOSA</name>
<feature type="compositionally biased region" description="Low complexity" evidence="2">
    <location>
        <begin position="137"/>
        <end position="150"/>
    </location>
</feature>
<dbReference type="Gene3D" id="1.20.5.110">
    <property type="match status" value="1"/>
</dbReference>
<dbReference type="RefSeq" id="WP_132707438.1">
    <property type="nucleotide sequence ID" value="NZ_JACIGF010000002.1"/>
</dbReference>
<dbReference type="HAMAP" id="MF_02066">
    <property type="entry name" value="CpoB"/>
    <property type="match status" value="1"/>
</dbReference>
<feature type="chain" id="PRO_5021051062" description="Cell division coordinator CpoB" evidence="1">
    <location>
        <begin position="29"/>
        <end position="316"/>
    </location>
</feature>
<dbReference type="Pfam" id="PF13432">
    <property type="entry name" value="TPR_16"/>
    <property type="match status" value="1"/>
</dbReference>
<feature type="coiled-coil region" evidence="1">
    <location>
        <begin position="82"/>
        <end position="116"/>
    </location>
</feature>
<dbReference type="InterPro" id="IPR034706">
    <property type="entry name" value="CpoB"/>
</dbReference>
<dbReference type="Proteomes" id="UP000295399">
    <property type="component" value="Unassembled WGS sequence"/>
</dbReference>
<dbReference type="FunCoup" id="A0A4V2SQ57">
    <property type="interactions" value="38"/>
</dbReference>
<sequence length="316" mass="33328" precursor="true">MKQVAGPVLGLVAVAAISVATLTPSVGAQTFSSVDRRIVELEKQVEQLRLLVTRPGTSALRGGGATEAVGAADAAPGGDNLMAQMTLRLQELESALADLRGQVEEVQFEMRRHRQRSQSFREDVEFRLSQLEGGSTGRAPGAGADDAAGDAARDGGPTGSPGGEALAPPPAGDASAGEAMGADDGPLPEGNAQTQYDYAYGLLRRGNYGAAERAFRAFVERHGSSDLAGNAQYWLGETHYARQQYPQAAQAFLKGFQDYQRGAKGPDSLLKLGLSLANLGNTDRACDTLNELDRAYPDAPARITRRAAQERARLGC</sequence>
<dbReference type="InterPro" id="IPR014162">
    <property type="entry name" value="CpoB_C"/>
</dbReference>
<dbReference type="OrthoDB" id="7185608at2"/>
<protein>
    <recommendedName>
        <fullName evidence="1">Cell division coordinator CpoB</fullName>
    </recommendedName>
</protein>
<dbReference type="GO" id="GO:0043093">
    <property type="term" value="P:FtsZ-dependent cytokinesis"/>
    <property type="evidence" value="ECO:0007669"/>
    <property type="project" value="UniProtKB-UniRule"/>
</dbReference>
<dbReference type="InParanoid" id="A0A4V2SQ57"/>
<comment type="function">
    <text evidence="1">Mediates coordination of peptidoglycan synthesis and outer membrane constriction during cell division.</text>
</comment>
<organism evidence="4 5">
    <name type="scientific">Rhodothalassium salexigens DSM 2132</name>
    <dbReference type="NCBI Taxonomy" id="1188247"/>
    <lineage>
        <taxon>Bacteria</taxon>
        <taxon>Pseudomonadati</taxon>
        <taxon>Pseudomonadota</taxon>
        <taxon>Alphaproteobacteria</taxon>
        <taxon>Rhodothalassiales</taxon>
        <taxon>Rhodothalassiaceae</taxon>
        <taxon>Rhodothalassium</taxon>
    </lineage>
</organism>
<dbReference type="SUPFAM" id="SSF48452">
    <property type="entry name" value="TPR-like"/>
    <property type="match status" value="1"/>
</dbReference>
<comment type="similarity">
    <text evidence="1">Belongs to the CpoB family.</text>
</comment>
<dbReference type="InterPro" id="IPR019734">
    <property type="entry name" value="TPR_rpt"/>
</dbReference>
<keyword evidence="1" id="KW-0131">Cell cycle</keyword>
<keyword evidence="5" id="KW-1185">Reference proteome</keyword>
<gene>
    <name evidence="1" type="primary">cpoB</name>
    <name evidence="4" type="ORF">EV659_102183</name>
</gene>
<evidence type="ECO:0000313" key="4">
    <source>
        <dbReference type="EMBL" id="TCP37776.1"/>
    </source>
</evidence>
<dbReference type="GO" id="GO:0070206">
    <property type="term" value="P:protein trimerization"/>
    <property type="evidence" value="ECO:0007669"/>
    <property type="project" value="InterPro"/>
</dbReference>
<comment type="subcellular location">
    <subcellularLocation>
        <location evidence="1">Periplasm</location>
    </subcellularLocation>
</comment>
<keyword evidence="1" id="KW-0175">Coiled coil</keyword>
<keyword evidence="1" id="KW-0132">Cell division</keyword>
<dbReference type="InterPro" id="IPR032519">
    <property type="entry name" value="YbgF_tri"/>
</dbReference>
<accession>A0A4V2SQ57</accession>
<dbReference type="InterPro" id="IPR011990">
    <property type="entry name" value="TPR-like_helical_dom_sf"/>
</dbReference>
<dbReference type="GO" id="GO:0030288">
    <property type="term" value="C:outer membrane-bounded periplasmic space"/>
    <property type="evidence" value="ECO:0007669"/>
    <property type="project" value="UniProtKB-UniRule"/>
</dbReference>
<keyword evidence="1" id="KW-0574">Periplasm</keyword>
<dbReference type="Pfam" id="PF13174">
    <property type="entry name" value="TPR_6"/>
    <property type="match status" value="1"/>
</dbReference>
<evidence type="ECO:0000313" key="5">
    <source>
        <dbReference type="Proteomes" id="UP000295399"/>
    </source>
</evidence>
<feature type="signal peptide" evidence="1">
    <location>
        <begin position="1"/>
        <end position="28"/>
    </location>
</feature>
<dbReference type="EMBL" id="SLXO01000002">
    <property type="protein sequence ID" value="TCP37776.1"/>
    <property type="molecule type" value="Genomic_DNA"/>
</dbReference>
<reference evidence="4 5" key="1">
    <citation type="submission" date="2019-03" db="EMBL/GenBank/DDBJ databases">
        <title>Genomic Encyclopedia of Type Strains, Phase IV (KMG-IV): sequencing the most valuable type-strain genomes for metagenomic binning, comparative biology and taxonomic classification.</title>
        <authorList>
            <person name="Goeker M."/>
        </authorList>
    </citation>
    <scope>NUCLEOTIDE SEQUENCE [LARGE SCALE GENOMIC DNA]</scope>
    <source>
        <strain evidence="4 5">DSM 2132</strain>
    </source>
</reference>
<dbReference type="Pfam" id="PF16331">
    <property type="entry name" value="TolA_bind_tri"/>
    <property type="match status" value="1"/>
</dbReference>
<dbReference type="NCBIfam" id="TIGR02795">
    <property type="entry name" value="tol_pal_ybgF"/>
    <property type="match status" value="1"/>
</dbReference>
<feature type="domain" description="YbgF trimerisation" evidence="3">
    <location>
        <begin position="81"/>
        <end position="136"/>
    </location>
</feature>
<evidence type="ECO:0000256" key="2">
    <source>
        <dbReference type="SAM" id="MobiDB-lite"/>
    </source>
</evidence>
<evidence type="ECO:0000259" key="3">
    <source>
        <dbReference type="Pfam" id="PF16331"/>
    </source>
</evidence>
<comment type="caution">
    <text evidence="4">The sequence shown here is derived from an EMBL/GenBank/DDBJ whole genome shotgun (WGS) entry which is preliminary data.</text>
</comment>
<dbReference type="Gene3D" id="1.25.40.10">
    <property type="entry name" value="Tetratricopeptide repeat domain"/>
    <property type="match status" value="1"/>
</dbReference>
<evidence type="ECO:0000256" key="1">
    <source>
        <dbReference type="HAMAP-Rule" id="MF_02066"/>
    </source>
</evidence>